<protein>
    <recommendedName>
        <fullName evidence="3">SnoaL-like domain-containing protein</fullName>
    </recommendedName>
</protein>
<name>A0A3N4IEG5_ASCIM</name>
<dbReference type="Proteomes" id="UP000275078">
    <property type="component" value="Unassembled WGS sequence"/>
</dbReference>
<proteinExistence type="predicted"/>
<evidence type="ECO:0000313" key="1">
    <source>
        <dbReference type="EMBL" id="RPA83976.1"/>
    </source>
</evidence>
<evidence type="ECO:0008006" key="3">
    <source>
        <dbReference type="Google" id="ProtNLM"/>
    </source>
</evidence>
<reference evidence="1 2" key="1">
    <citation type="journal article" date="2018" name="Nat. Ecol. Evol.">
        <title>Pezizomycetes genomes reveal the molecular basis of ectomycorrhizal truffle lifestyle.</title>
        <authorList>
            <person name="Murat C."/>
            <person name="Payen T."/>
            <person name="Noel B."/>
            <person name="Kuo A."/>
            <person name="Morin E."/>
            <person name="Chen J."/>
            <person name="Kohler A."/>
            <person name="Krizsan K."/>
            <person name="Balestrini R."/>
            <person name="Da Silva C."/>
            <person name="Montanini B."/>
            <person name="Hainaut M."/>
            <person name="Levati E."/>
            <person name="Barry K.W."/>
            <person name="Belfiori B."/>
            <person name="Cichocki N."/>
            <person name="Clum A."/>
            <person name="Dockter R.B."/>
            <person name="Fauchery L."/>
            <person name="Guy J."/>
            <person name="Iotti M."/>
            <person name="Le Tacon F."/>
            <person name="Lindquist E.A."/>
            <person name="Lipzen A."/>
            <person name="Malagnac F."/>
            <person name="Mello A."/>
            <person name="Molinier V."/>
            <person name="Miyauchi S."/>
            <person name="Poulain J."/>
            <person name="Riccioni C."/>
            <person name="Rubini A."/>
            <person name="Sitrit Y."/>
            <person name="Splivallo R."/>
            <person name="Traeger S."/>
            <person name="Wang M."/>
            <person name="Zifcakova L."/>
            <person name="Wipf D."/>
            <person name="Zambonelli A."/>
            <person name="Paolocci F."/>
            <person name="Nowrousian M."/>
            <person name="Ottonello S."/>
            <person name="Baldrian P."/>
            <person name="Spatafora J.W."/>
            <person name="Henrissat B."/>
            <person name="Nagy L.G."/>
            <person name="Aury J.M."/>
            <person name="Wincker P."/>
            <person name="Grigoriev I.V."/>
            <person name="Bonfante P."/>
            <person name="Martin F.M."/>
        </authorList>
    </citation>
    <scope>NUCLEOTIDE SEQUENCE [LARGE SCALE GENOMIC DNA]</scope>
    <source>
        <strain evidence="1 2">RN42</strain>
    </source>
</reference>
<dbReference type="Gene3D" id="3.10.450.50">
    <property type="match status" value="1"/>
</dbReference>
<dbReference type="AlphaFoldDB" id="A0A3N4IEG5"/>
<evidence type="ECO:0000313" key="2">
    <source>
        <dbReference type="Proteomes" id="UP000275078"/>
    </source>
</evidence>
<organism evidence="1 2">
    <name type="scientific">Ascobolus immersus RN42</name>
    <dbReference type="NCBI Taxonomy" id="1160509"/>
    <lineage>
        <taxon>Eukaryota</taxon>
        <taxon>Fungi</taxon>
        <taxon>Dikarya</taxon>
        <taxon>Ascomycota</taxon>
        <taxon>Pezizomycotina</taxon>
        <taxon>Pezizomycetes</taxon>
        <taxon>Pezizales</taxon>
        <taxon>Ascobolaceae</taxon>
        <taxon>Ascobolus</taxon>
    </lineage>
</organism>
<dbReference type="EMBL" id="ML119661">
    <property type="protein sequence ID" value="RPA83976.1"/>
    <property type="molecule type" value="Genomic_DNA"/>
</dbReference>
<gene>
    <name evidence="1" type="ORF">BJ508DRAFT_323970</name>
</gene>
<keyword evidence="2" id="KW-1185">Reference proteome</keyword>
<sequence length="119" mass="14103">MAPAPPIRPSFTELFEQYLETYNTHDIYATLSYLSEGCVSYYRNQPILMSPLDFETAYRQHWDKSTDPVMILDIEEFSHGVYVVMQEIGKKRRRSACRYWYGLEADGVWRQVRHEVLEA</sequence>
<accession>A0A3N4IEG5</accession>
<dbReference type="InterPro" id="IPR032710">
    <property type="entry name" value="NTF2-like_dom_sf"/>
</dbReference>
<dbReference type="SUPFAM" id="SSF54427">
    <property type="entry name" value="NTF2-like"/>
    <property type="match status" value="1"/>
</dbReference>